<feature type="region of interest" description="Disordered" evidence="7">
    <location>
        <begin position="355"/>
        <end position="473"/>
    </location>
</feature>
<accession>A0A8C0KZ99</accession>
<evidence type="ECO:0000256" key="3">
    <source>
        <dbReference type="ARBA" id="ARBA00022771"/>
    </source>
</evidence>
<dbReference type="GO" id="GO:0043130">
    <property type="term" value="F:ubiquitin binding"/>
    <property type="evidence" value="ECO:0007669"/>
    <property type="project" value="TreeGrafter"/>
</dbReference>
<reference evidence="9" key="1">
    <citation type="submission" date="2025-08" db="UniProtKB">
        <authorList>
            <consortium name="Ensembl"/>
        </authorList>
    </citation>
    <scope>IDENTIFICATION</scope>
</reference>
<dbReference type="SMART" id="SM00547">
    <property type="entry name" value="ZnF_RBZ"/>
    <property type="match status" value="1"/>
</dbReference>
<gene>
    <name evidence="9" type="primary">SHARPIN</name>
</gene>
<reference evidence="9" key="2">
    <citation type="submission" date="2025-09" db="UniProtKB">
        <authorList>
            <consortium name="Ensembl"/>
        </authorList>
    </citation>
    <scope>IDENTIFICATION</scope>
</reference>
<feature type="compositionally biased region" description="Basic and acidic residues" evidence="7">
    <location>
        <begin position="381"/>
        <end position="390"/>
    </location>
</feature>
<dbReference type="InterPro" id="IPR036443">
    <property type="entry name" value="Znf_RanBP2_sf"/>
</dbReference>
<evidence type="ECO:0000313" key="9">
    <source>
        <dbReference type="Ensembl" id="ENSCAFP00020023921.1"/>
    </source>
</evidence>
<dbReference type="AlphaFoldDB" id="A0A8C0KZ99"/>
<comment type="pathway">
    <text evidence="1">Protein modification; protein ubiquitination.</text>
</comment>
<dbReference type="CDD" id="cd01799">
    <property type="entry name" value="Ubl_HOIL1"/>
    <property type="match status" value="1"/>
</dbReference>
<feature type="compositionally biased region" description="Polar residues" evidence="7">
    <location>
        <begin position="277"/>
        <end position="290"/>
    </location>
</feature>
<dbReference type="GO" id="GO:0043161">
    <property type="term" value="P:proteasome-mediated ubiquitin-dependent protein catabolic process"/>
    <property type="evidence" value="ECO:0007669"/>
    <property type="project" value="TreeGrafter"/>
</dbReference>
<keyword evidence="10" id="KW-1185">Reference proteome</keyword>
<dbReference type="Gene3D" id="2.30.29.30">
    <property type="entry name" value="Pleckstrin-homology domain (PH domain)/Phosphotyrosine-binding domain (PTB)"/>
    <property type="match status" value="1"/>
</dbReference>
<evidence type="ECO:0000259" key="8">
    <source>
        <dbReference type="PROSITE" id="PS50199"/>
    </source>
</evidence>
<evidence type="ECO:0000256" key="4">
    <source>
        <dbReference type="ARBA" id="ARBA00022786"/>
    </source>
</evidence>
<dbReference type="UniPathway" id="UPA00143"/>
<dbReference type="SUPFAM" id="SSF54236">
    <property type="entry name" value="Ubiquitin-like"/>
    <property type="match status" value="1"/>
</dbReference>
<evidence type="ECO:0000313" key="10">
    <source>
        <dbReference type="Proteomes" id="UP000694391"/>
    </source>
</evidence>
<keyword evidence="4" id="KW-0833">Ubl conjugation pathway</keyword>
<evidence type="ECO:0000256" key="1">
    <source>
        <dbReference type="ARBA" id="ARBA00004906"/>
    </source>
</evidence>
<dbReference type="PANTHER" id="PTHR22770">
    <property type="entry name" value="UBIQUITIN CONJUGATING ENZYME 7 INTERACTING PROTEIN-RELATED"/>
    <property type="match status" value="1"/>
</dbReference>
<dbReference type="Pfam" id="PF16764">
    <property type="entry name" value="Sharpin_PH"/>
    <property type="match status" value="1"/>
</dbReference>
<dbReference type="Gene3D" id="2.30.30.380">
    <property type="entry name" value="Zn-finger domain of Sec23/24"/>
    <property type="match status" value="1"/>
</dbReference>
<dbReference type="Ensembl" id="ENSCAFT00020027629.1">
    <property type="protein sequence ID" value="ENSCAFP00020023921.1"/>
    <property type="gene ID" value="ENSCAFG00020018834.1"/>
</dbReference>
<keyword evidence="2" id="KW-0479">Metal-binding</keyword>
<feature type="region of interest" description="Disordered" evidence="7">
    <location>
        <begin position="1"/>
        <end position="196"/>
    </location>
</feature>
<dbReference type="InterPro" id="IPR031912">
    <property type="entry name" value="Sharpin_PH"/>
</dbReference>
<evidence type="ECO:0000256" key="2">
    <source>
        <dbReference type="ARBA" id="ARBA00022723"/>
    </source>
</evidence>
<keyword evidence="5" id="KW-0862">Zinc</keyword>
<dbReference type="InterPro" id="IPR011993">
    <property type="entry name" value="PH-like_dom_sf"/>
</dbReference>
<organism evidence="9 10">
    <name type="scientific">Canis lupus dingo</name>
    <name type="common">dingo</name>
    <dbReference type="NCBI Taxonomy" id="286419"/>
    <lineage>
        <taxon>Eukaryota</taxon>
        <taxon>Metazoa</taxon>
        <taxon>Chordata</taxon>
        <taxon>Craniata</taxon>
        <taxon>Vertebrata</taxon>
        <taxon>Euteleostomi</taxon>
        <taxon>Mammalia</taxon>
        <taxon>Eutheria</taxon>
        <taxon>Laurasiatheria</taxon>
        <taxon>Carnivora</taxon>
        <taxon>Caniformia</taxon>
        <taxon>Canidae</taxon>
        <taxon>Canis</taxon>
    </lineage>
</organism>
<feature type="compositionally biased region" description="Low complexity" evidence="7">
    <location>
        <begin position="142"/>
        <end position="171"/>
    </location>
</feature>
<dbReference type="GO" id="GO:0008270">
    <property type="term" value="F:zinc ion binding"/>
    <property type="evidence" value="ECO:0007669"/>
    <property type="project" value="UniProtKB-KW"/>
</dbReference>
<feature type="region of interest" description="Disordered" evidence="7">
    <location>
        <begin position="781"/>
        <end position="809"/>
    </location>
</feature>
<feature type="compositionally biased region" description="Low complexity" evidence="7">
    <location>
        <begin position="461"/>
        <end position="473"/>
    </location>
</feature>
<dbReference type="FunFam" id="2.30.30.380:FF:000014">
    <property type="entry name" value="sharpin isoform X1"/>
    <property type="match status" value="1"/>
</dbReference>
<dbReference type="Pfam" id="PF25393">
    <property type="entry name" value="LTM"/>
    <property type="match status" value="1"/>
</dbReference>
<dbReference type="GO" id="GO:0097039">
    <property type="term" value="P:protein linear polyubiquitination"/>
    <property type="evidence" value="ECO:0007669"/>
    <property type="project" value="TreeGrafter"/>
</dbReference>
<proteinExistence type="predicted"/>
<feature type="region of interest" description="Disordered" evidence="7">
    <location>
        <begin position="539"/>
        <end position="568"/>
    </location>
</feature>
<dbReference type="GO" id="GO:0004842">
    <property type="term" value="F:ubiquitin-protein transferase activity"/>
    <property type="evidence" value="ECO:0007669"/>
    <property type="project" value="TreeGrafter"/>
</dbReference>
<dbReference type="InterPro" id="IPR057468">
    <property type="entry name" value="HOIL-1/Sharpin_LTM"/>
</dbReference>
<evidence type="ECO:0000256" key="5">
    <source>
        <dbReference type="ARBA" id="ARBA00022833"/>
    </source>
</evidence>
<name>A0A8C0KZ99_CANLU</name>
<dbReference type="InterPro" id="IPR051628">
    <property type="entry name" value="LUBAC_E3_Ligases"/>
</dbReference>
<sequence length="820" mass="86070">MLGSGASSPGIRPSRRKSITHHGGWGASPRARGIPAVAQGPTPAPGEDPNTEAGACGRSPGQRSPLSYGLPREAHRKPIGFSVPLRKCAELLGTEAEAGRRTPVGPGAGRGALRGQAAEPASPPGAKESPEPAAENYTSQEAARPGPRTRAGAKSAGGWSSGGLAWAPGAGRTPTCWRGARGGRAGSGRRTSARVRGRCGLRAARAPQDRRAAARPPFGPHCIRGKRLRGDVPLLPALPALPGCHRDIASPLHGDRLPRPTCPPTATRGPDERRSGRATSASPGRTTTSVRKARPPAPEWPAPAVGTWSSERHWGRLTSLTPRVRSDWLRRLSVTLRAARARLLPWRSLAATPRASRPCCRPALPRVAGGPRGGPAGRGAGRKEPGDCVPHRPGAGGRARTVGPRLRRRASGPCGSRAQRDREAGAPTLWCRPEPQARGPSFRSAEALGAPSPRKRGRTGDGMAPPSGPGPAAVLLAVQATGGSEWPLESVSYTVRGPSRHELQPPPGGPGALSLHFLDARDARRWAALVRRAAMEGRDGSLPQALGPDTCPVSPPSPPEVPTLQTPQPKVDLCWSPGDSPEKEELVGRLARAIEDGDEKGAAQAAALLAQHHVALSVRLREACFPPGPIRLQVTVEDAASSAHVSLQVHPHCTIATLQEQVFSEFGFPPAVQRWVIGQCLCVPERSLASYGVRRDGDPAFLYLLSAPGEASGRSPLGPQKTDGELSRLFPQSLGLPRAPQPASLPSPLQPGWSCPSCTFINAPSRPGCEMCSTQKPCSWDPLPAASTHQPPKVSKREDGLIPPGPRSLEPVLKLSGDFC</sequence>
<dbReference type="InterPro" id="IPR001876">
    <property type="entry name" value="Znf_RanBP2"/>
</dbReference>
<dbReference type="InterPro" id="IPR029071">
    <property type="entry name" value="Ubiquitin-like_domsf"/>
</dbReference>
<evidence type="ECO:0000256" key="6">
    <source>
        <dbReference type="PROSITE-ProRule" id="PRU00322"/>
    </source>
</evidence>
<feature type="region of interest" description="Disordered" evidence="7">
    <location>
        <begin position="251"/>
        <end position="304"/>
    </location>
</feature>
<feature type="compositionally biased region" description="Gly residues" evidence="7">
    <location>
        <begin position="370"/>
        <end position="379"/>
    </location>
</feature>
<dbReference type="FunFam" id="3.10.20.90:FF:000130">
    <property type="entry name" value="SHANK-associated RH domain interactor"/>
    <property type="match status" value="1"/>
</dbReference>
<protein>
    <submittedName>
        <fullName evidence="9">SHANK associated RH domain interactor</fullName>
    </submittedName>
</protein>
<keyword evidence="3 6" id="KW-0863">Zinc-finger</keyword>
<dbReference type="PROSITE" id="PS50199">
    <property type="entry name" value="ZF_RANBP2_2"/>
    <property type="match status" value="1"/>
</dbReference>
<dbReference type="Proteomes" id="UP000694391">
    <property type="component" value="Unplaced"/>
</dbReference>
<dbReference type="SUPFAM" id="SSF90209">
    <property type="entry name" value="Ran binding protein zinc finger-like"/>
    <property type="match status" value="1"/>
</dbReference>
<dbReference type="GO" id="GO:0071797">
    <property type="term" value="C:LUBAC complex"/>
    <property type="evidence" value="ECO:0007669"/>
    <property type="project" value="TreeGrafter"/>
</dbReference>
<dbReference type="GeneTree" id="ENSGT00940000161574"/>
<dbReference type="PANTHER" id="PTHR22770:SF43">
    <property type="entry name" value="SHARPIN"/>
    <property type="match status" value="1"/>
</dbReference>
<feature type="domain" description="RanBP2-type" evidence="8">
    <location>
        <begin position="753"/>
        <end position="778"/>
    </location>
</feature>
<dbReference type="PROSITE" id="PS01358">
    <property type="entry name" value="ZF_RANBP2_1"/>
    <property type="match status" value="1"/>
</dbReference>
<evidence type="ECO:0000256" key="7">
    <source>
        <dbReference type="SAM" id="MobiDB-lite"/>
    </source>
</evidence>
<dbReference type="GO" id="GO:0043123">
    <property type="term" value="P:positive regulation of canonical NF-kappaB signal transduction"/>
    <property type="evidence" value="ECO:0007669"/>
    <property type="project" value="TreeGrafter"/>
</dbReference>
<dbReference type="Gene3D" id="3.10.20.90">
    <property type="entry name" value="Phosphatidylinositol 3-kinase Catalytic Subunit, Chain A, domain 1"/>
    <property type="match status" value="1"/>
</dbReference>